<evidence type="ECO:0000313" key="1">
    <source>
        <dbReference type="EMBL" id="MBV7674163.1"/>
    </source>
</evidence>
<evidence type="ECO:0000313" key="2">
    <source>
        <dbReference type="Proteomes" id="UP000735541"/>
    </source>
</evidence>
<proteinExistence type="predicted"/>
<reference evidence="1 2" key="1">
    <citation type="submission" date="2021-07" db="EMBL/GenBank/DDBJ databases">
        <title>Sequencing Streptomyces halstedii LGO-A4 genome an citrus endophytic actinomycete.</title>
        <authorList>
            <person name="Samborskyy M."/>
            <person name="Scott N."/>
            <person name="Deglau R."/>
            <person name="Dickens S."/>
            <person name="Oliveira L.G."/>
        </authorList>
    </citation>
    <scope>NUCLEOTIDE SEQUENCE [LARGE SCALE GENOMIC DNA]</scope>
    <source>
        <strain evidence="1 2">LGO-A4</strain>
    </source>
</reference>
<accession>A0ABS6U0U3</accession>
<protein>
    <recommendedName>
        <fullName evidence="3">NERD domain-containing protein</fullName>
    </recommendedName>
</protein>
<sequence length="217" mass="23100">MLRMYGYDGGAPLHRPYGGLAAADPAVLGIGGDRVDLTVLPRWTEDGPAPYHLHSADSGAWYDLIWTAPSDRLLLDGRSRAHSSPAERGRADGVLARAGLLPRARDGEDADLLGPAPRAAVAGVVLRRALGRAGVLPMPAVILARERLAAAAPVTLDGLAQGHIRLLGGPERALSVLRRRQKLAVEHDRTTDIYDWDAWGRTAAQTVRGLTLPEVAA</sequence>
<keyword evidence="2" id="KW-1185">Reference proteome</keyword>
<dbReference type="RefSeq" id="WP_228873878.1">
    <property type="nucleotide sequence ID" value="NZ_JAHUVW010000004.1"/>
</dbReference>
<comment type="caution">
    <text evidence="1">The sequence shown here is derived from an EMBL/GenBank/DDBJ whole genome shotgun (WGS) entry which is preliminary data.</text>
</comment>
<dbReference type="Proteomes" id="UP000735541">
    <property type="component" value="Unassembled WGS sequence"/>
</dbReference>
<name>A0ABS6U0U3_STRHA</name>
<gene>
    <name evidence="1" type="ORF">STHAL_32465</name>
</gene>
<dbReference type="EMBL" id="JAHUVW010000004">
    <property type="protein sequence ID" value="MBV7674163.1"/>
    <property type="molecule type" value="Genomic_DNA"/>
</dbReference>
<organism evidence="1 2">
    <name type="scientific">Streptomyces halstedii</name>
    <dbReference type="NCBI Taxonomy" id="1944"/>
    <lineage>
        <taxon>Bacteria</taxon>
        <taxon>Bacillati</taxon>
        <taxon>Actinomycetota</taxon>
        <taxon>Actinomycetes</taxon>
        <taxon>Kitasatosporales</taxon>
        <taxon>Streptomycetaceae</taxon>
        <taxon>Streptomyces</taxon>
    </lineage>
</organism>
<evidence type="ECO:0008006" key="3">
    <source>
        <dbReference type="Google" id="ProtNLM"/>
    </source>
</evidence>